<keyword evidence="1" id="KW-0472">Membrane</keyword>
<keyword evidence="3" id="KW-1185">Reference proteome</keyword>
<evidence type="ECO:0000256" key="1">
    <source>
        <dbReference type="SAM" id="Phobius"/>
    </source>
</evidence>
<proteinExistence type="predicted"/>
<gene>
    <name evidence="2" type="ORF">AAV99_11095</name>
</gene>
<evidence type="ECO:0000313" key="2">
    <source>
        <dbReference type="EMBL" id="KLI63216.1"/>
    </source>
</evidence>
<dbReference type="Proteomes" id="UP000053455">
    <property type="component" value="Unassembled WGS sequence"/>
</dbReference>
<organism evidence="2 3">
    <name type="scientific">Aurantiacibacter marinus</name>
    <dbReference type="NCBI Taxonomy" id="874156"/>
    <lineage>
        <taxon>Bacteria</taxon>
        <taxon>Pseudomonadati</taxon>
        <taxon>Pseudomonadota</taxon>
        <taxon>Alphaproteobacteria</taxon>
        <taxon>Sphingomonadales</taxon>
        <taxon>Erythrobacteraceae</taxon>
        <taxon>Aurantiacibacter</taxon>
    </lineage>
</organism>
<dbReference type="EMBL" id="LBHU01000003">
    <property type="protein sequence ID" value="KLI63216.1"/>
    <property type="molecule type" value="Genomic_DNA"/>
</dbReference>
<dbReference type="RefSeq" id="WP_047094110.1">
    <property type="nucleotide sequence ID" value="NZ_LBHU01000003.1"/>
</dbReference>
<protein>
    <submittedName>
        <fullName evidence="2">Uncharacterized protein</fullName>
    </submittedName>
</protein>
<dbReference type="STRING" id="874156.GCA_001021555_02216"/>
<evidence type="ECO:0000313" key="3">
    <source>
        <dbReference type="Proteomes" id="UP000053455"/>
    </source>
</evidence>
<name>A0A0H0XMH1_9SPHN</name>
<feature type="transmembrane region" description="Helical" evidence="1">
    <location>
        <begin position="54"/>
        <end position="74"/>
    </location>
</feature>
<feature type="transmembrane region" description="Helical" evidence="1">
    <location>
        <begin position="13"/>
        <end position="33"/>
    </location>
</feature>
<keyword evidence="1" id="KW-0812">Transmembrane</keyword>
<comment type="caution">
    <text evidence="2">The sequence shown here is derived from an EMBL/GenBank/DDBJ whole genome shotgun (WGS) entry which is preliminary data.</text>
</comment>
<sequence>MHWPEFILFASDALRYTIAGAALLCLSALSVWGEKRRARRKHPDAVGLMPWRDIGVVSTFAGLALLAFGIVGLIKG</sequence>
<reference evidence="2 3" key="1">
    <citation type="submission" date="2015-04" db="EMBL/GenBank/DDBJ databases">
        <title>The draft genome sequence of Erythrobacter marinus HWDM-33.</title>
        <authorList>
            <person name="Zhuang L."/>
            <person name="Liu Y."/>
            <person name="Shao Z."/>
        </authorList>
    </citation>
    <scope>NUCLEOTIDE SEQUENCE [LARGE SCALE GENOMIC DNA]</scope>
    <source>
        <strain evidence="2 3">HWDM-33</strain>
    </source>
</reference>
<dbReference type="PATRIC" id="fig|874156.12.peg.2276"/>
<keyword evidence="1" id="KW-1133">Transmembrane helix</keyword>
<dbReference type="AlphaFoldDB" id="A0A0H0XMH1"/>
<dbReference type="OrthoDB" id="7585827at2"/>
<accession>A0A0H0XMH1</accession>